<protein>
    <submittedName>
        <fullName evidence="2">Uncharacterized protein</fullName>
    </submittedName>
</protein>
<feature type="region of interest" description="Disordered" evidence="1">
    <location>
        <begin position="497"/>
        <end position="531"/>
    </location>
</feature>
<evidence type="ECO:0000256" key="1">
    <source>
        <dbReference type="SAM" id="MobiDB-lite"/>
    </source>
</evidence>
<sequence length="599" mass="64973">MMPKGGRQLWQAAILRMVNRRHVISSAVRLDAWSVPVRDASFATSRLVHLGDCDLVFLLLASYCQVGVMFGGSSGLENAFGGFCRGECIGFVELAAHFVTPLAGLEMVELFTWVGAVGSGNYPLTVGIALCRFVLAPRSNMLAKKDVVSFSVVGPSGKGGFGHPYPGKPTKALNEWEFRNRFCLPNDISVQLVEGDPMSTEKVGHNSIYFTKEQFNAGLRFPFLSLFKQFLHYTQIPSAFIHPNIVRVLIGCSILNMLFNLDLSLLKGAKGHVLVRRLWAGLMEHPKRDFSSNYSLKLLGSSKRDRLVEWVENALFDHLNKLFEIIAIERHHYMLFSARNLLAIVREPQPYVLNIIPRWLPKIVVPGEHFAAKKKKNTIAQTIKIVSPALDPSSSSTASVSSQSASFAQASEGDSNPPRLDTINSGTGPSQLEPESIALGVALPGEGLGGFDGGAPPLTVPHSNVVGPSTAVATPPDIVGPSTTAVTQLDVAEPSSALDAAKEACETETGSDTAPAEGVLDEKGSPSPIVPPSWEGMMEMLKCVPCFTDAEAPYTKMLDFFPLTKQISVNMSDHPPSFSARLPFDTPESVVFCIQHLQE</sequence>
<name>A0A438DUC3_VITVI</name>
<accession>A0A438DUC3</accession>
<proteinExistence type="predicted"/>
<evidence type="ECO:0000313" key="3">
    <source>
        <dbReference type="Proteomes" id="UP000288805"/>
    </source>
</evidence>
<evidence type="ECO:0000313" key="2">
    <source>
        <dbReference type="EMBL" id="RVW39096.1"/>
    </source>
</evidence>
<comment type="caution">
    <text evidence="2">The sequence shown here is derived from an EMBL/GenBank/DDBJ whole genome shotgun (WGS) entry which is preliminary data.</text>
</comment>
<gene>
    <name evidence="2" type="ORF">CK203_084159</name>
</gene>
<dbReference type="EMBL" id="QGNW01001495">
    <property type="protein sequence ID" value="RVW39096.1"/>
    <property type="molecule type" value="Genomic_DNA"/>
</dbReference>
<feature type="region of interest" description="Disordered" evidence="1">
    <location>
        <begin position="389"/>
        <end position="433"/>
    </location>
</feature>
<dbReference type="AlphaFoldDB" id="A0A438DUC3"/>
<dbReference type="Proteomes" id="UP000288805">
    <property type="component" value="Unassembled WGS sequence"/>
</dbReference>
<reference evidence="2 3" key="1">
    <citation type="journal article" date="2018" name="PLoS Genet.">
        <title>Population sequencing reveals clonal diversity and ancestral inbreeding in the grapevine cultivar Chardonnay.</title>
        <authorList>
            <person name="Roach M.J."/>
            <person name="Johnson D.L."/>
            <person name="Bohlmann J."/>
            <person name="van Vuuren H.J."/>
            <person name="Jones S.J."/>
            <person name="Pretorius I.S."/>
            <person name="Schmidt S.A."/>
            <person name="Borneman A.R."/>
        </authorList>
    </citation>
    <scope>NUCLEOTIDE SEQUENCE [LARGE SCALE GENOMIC DNA]</scope>
    <source>
        <strain evidence="3">cv. Chardonnay</strain>
        <tissue evidence="2">Leaf</tissue>
    </source>
</reference>
<organism evidence="2 3">
    <name type="scientific">Vitis vinifera</name>
    <name type="common">Grape</name>
    <dbReference type="NCBI Taxonomy" id="29760"/>
    <lineage>
        <taxon>Eukaryota</taxon>
        <taxon>Viridiplantae</taxon>
        <taxon>Streptophyta</taxon>
        <taxon>Embryophyta</taxon>
        <taxon>Tracheophyta</taxon>
        <taxon>Spermatophyta</taxon>
        <taxon>Magnoliopsida</taxon>
        <taxon>eudicotyledons</taxon>
        <taxon>Gunneridae</taxon>
        <taxon>Pentapetalae</taxon>
        <taxon>rosids</taxon>
        <taxon>Vitales</taxon>
        <taxon>Vitaceae</taxon>
        <taxon>Viteae</taxon>
        <taxon>Vitis</taxon>
    </lineage>
</organism>
<feature type="compositionally biased region" description="Low complexity" evidence="1">
    <location>
        <begin position="389"/>
        <end position="411"/>
    </location>
</feature>